<feature type="compositionally biased region" description="Gly residues" evidence="1">
    <location>
        <begin position="17"/>
        <end position="32"/>
    </location>
</feature>
<keyword evidence="2" id="KW-0812">Transmembrane</keyword>
<comment type="caution">
    <text evidence="3">The sequence shown here is derived from an EMBL/GenBank/DDBJ whole genome shotgun (WGS) entry which is preliminary data.</text>
</comment>
<feature type="transmembrane region" description="Helical" evidence="2">
    <location>
        <begin position="132"/>
        <end position="158"/>
    </location>
</feature>
<proteinExistence type="predicted"/>
<reference evidence="3 4" key="1">
    <citation type="submission" date="2020-04" db="EMBL/GenBank/DDBJ databases">
        <title>Phylogenetic Diversity and Antibacterial Activity against Ralstonia solanacearum of Endophytic Actinomycete Isolated from Moss.</title>
        <authorList>
            <person name="Zhuang X."/>
        </authorList>
    </citation>
    <scope>NUCLEOTIDE SEQUENCE [LARGE SCALE GENOMIC DNA]</scope>
    <source>
        <strain evidence="3 4">LD120</strain>
    </source>
</reference>
<organism evidence="3 4">
    <name type="scientific">Streptomyces physcomitrii</name>
    <dbReference type="NCBI Taxonomy" id="2724184"/>
    <lineage>
        <taxon>Bacteria</taxon>
        <taxon>Bacillati</taxon>
        <taxon>Actinomycetota</taxon>
        <taxon>Actinomycetes</taxon>
        <taxon>Kitasatosporales</taxon>
        <taxon>Streptomycetaceae</taxon>
        <taxon>Streptomyces</taxon>
    </lineage>
</organism>
<keyword evidence="2" id="KW-0472">Membrane</keyword>
<accession>A0ABX1GZV8</accession>
<keyword evidence="4" id="KW-1185">Reference proteome</keyword>
<protein>
    <recommendedName>
        <fullName evidence="5">Integral membrane protein</fullName>
    </recommendedName>
</protein>
<evidence type="ECO:0000313" key="4">
    <source>
        <dbReference type="Proteomes" id="UP000772196"/>
    </source>
</evidence>
<dbReference type="EMBL" id="JAAWWP010000002">
    <property type="protein sequence ID" value="NKI40604.1"/>
    <property type="molecule type" value="Genomic_DNA"/>
</dbReference>
<evidence type="ECO:0000256" key="1">
    <source>
        <dbReference type="SAM" id="MobiDB-lite"/>
    </source>
</evidence>
<evidence type="ECO:0000313" key="3">
    <source>
        <dbReference type="EMBL" id="NKI40604.1"/>
    </source>
</evidence>
<sequence>MSHNYPPPQPPNNGPWGPQGGPQGGGHWGPQGGGPPPQGFPPQGFPPPGPQQGFPPQAYPGGPYPPPYGPRGRRENPALGLALGFAASALAVVLYAMMIDDAQEEDLLGWLGLLIGPAIGFLVGLTGGRNPVLPLVSAALGPLVVYFGQILGLCLLLTGNTDQAMDLFFEDFDKVSDLWSHGMEDSNTVYIVCAGVGGLLAALGGGRIGRTGR</sequence>
<feature type="transmembrane region" description="Helical" evidence="2">
    <location>
        <begin position="78"/>
        <end position="95"/>
    </location>
</feature>
<dbReference type="Proteomes" id="UP000772196">
    <property type="component" value="Unassembled WGS sequence"/>
</dbReference>
<evidence type="ECO:0008006" key="5">
    <source>
        <dbReference type="Google" id="ProtNLM"/>
    </source>
</evidence>
<feature type="compositionally biased region" description="Low complexity" evidence="1">
    <location>
        <begin position="51"/>
        <end position="61"/>
    </location>
</feature>
<dbReference type="RefSeq" id="WP_168536226.1">
    <property type="nucleotide sequence ID" value="NZ_JAAWWP010000002.1"/>
</dbReference>
<dbReference type="PRINTS" id="PR00239">
    <property type="entry name" value="RHODOPSNTAIL"/>
</dbReference>
<feature type="compositionally biased region" description="Pro residues" evidence="1">
    <location>
        <begin position="33"/>
        <end position="50"/>
    </location>
</feature>
<gene>
    <name evidence="3" type="ORF">HFV08_04925</name>
</gene>
<feature type="region of interest" description="Disordered" evidence="1">
    <location>
        <begin position="1"/>
        <end position="75"/>
    </location>
</feature>
<feature type="transmembrane region" description="Helical" evidence="2">
    <location>
        <begin position="188"/>
        <end position="208"/>
    </location>
</feature>
<evidence type="ECO:0000256" key="2">
    <source>
        <dbReference type="SAM" id="Phobius"/>
    </source>
</evidence>
<name>A0ABX1GZV8_9ACTN</name>
<feature type="compositionally biased region" description="Pro residues" evidence="1">
    <location>
        <begin position="1"/>
        <end position="13"/>
    </location>
</feature>
<feature type="transmembrane region" description="Helical" evidence="2">
    <location>
        <begin position="107"/>
        <end position="125"/>
    </location>
</feature>
<keyword evidence="2" id="KW-1133">Transmembrane helix</keyword>